<keyword evidence="5" id="KW-1185">Reference proteome</keyword>
<dbReference type="EMBL" id="JADGIZ020000001">
    <property type="protein sequence ID" value="KAL2919958.1"/>
    <property type="molecule type" value="Genomic_DNA"/>
</dbReference>
<dbReference type="Proteomes" id="UP001527925">
    <property type="component" value="Unassembled WGS sequence"/>
</dbReference>
<feature type="compositionally biased region" description="Basic and acidic residues" evidence="1">
    <location>
        <begin position="1403"/>
        <end position="1417"/>
    </location>
</feature>
<feature type="transmembrane region" description="Helical" evidence="2">
    <location>
        <begin position="230"/>
        <end position="247"/>
    </location>
</feature>
<comment type="caution">
    <text evidence="4">The sequence shown here is derived from an EMBL/GenBank/DDBJ whole genome shotgun (WGS) entry which is preliminary data.</text>
</comment>
<evidence type="ECO:0000256" key="1">
    <source>
        <dbReference type="SAM" id="MobiDB-lite"/>
    </source>
</evidence>
<feature type="transmembrane region" description="Helical" evidence="2">
    <location>
        <begin position="986"/>
        <end position="1010"/>
    </location>
</feature>
<feature type="compositionally biased region" description="Basic and acidic residues" evidence="1">
    <location>
        <begin position="1"/>
        <end position="11"/>
    </location>
</feature>
<feature type="transmembrane region" description="Helical" evidence="2">
    <location>
        <begin position="253"/>
        <end position="274"/>
    </location>
</feature>
<name>A0ABR4NK98_9FUNG</name>
<proteinExistence type="predicted"/>
<keyword evidence="2" id="KW-1133">Transmembrane helix</keyword>
<feature type="transmembrane region" description="Helical" evidence="2">
    <location>
        <begin position="314"/>
        <end position="336"/>
    </location>
</feature>
<keyword evidence="2" id="KW-0472">Membrane</keyword>
<evidence type="ECO:0000259" key="3">
    <source>
        <dbReference type="Pfam" id="PF25474"/>
    </source>
</evidence>
<feature type="region of interest" description="Disordered" evidence="1">
    <location>
        <begin position="619"/>
        <end position="708"/>
    </location>
</feature>
<evidence type="ECO:0000313" key="5">
    <source>
        <dbReference type="Proteomes" id="UP001527925"/>
    </source>
</evidence>
<feature type="transmembrane region" description="Helical" evidence="2">
    <location>
        <begin position="286"/>
        <end position="308"/>
    </location>
</feature>
<protein>
    <recommendedName>
        <fullName evidence="3">TmcB/TmcC TPR repeats domain-containing protein</fullName>
    </recommendedName>
</protein>
<feature type="transmembrane region" description="Helical" evidence="2">
    <location>
        <begin position="188"/>
        <end position="209"/>
    </location>
</feature>
<feature type="compositionally biased region" description="Polar residues" evidence="1">
    <location>
        <begin position="628"/>
        <end position="637"/>
    </location>
</feature>
<dbReference type="PANTHER" id="PTHR31600">
    <property type="entry name" value="TINY MACROCYSTS PROTEIN B-RELATED"/>
    <property type="match status" value="1"/>
</dbReference>
<dbReference type="Pfam" id="PF25474">
    <property type="entry name" value="TPR_TmcB"/>
    <property type="match status" value="1"/>
</dbReference>
<dbReference type="InterPro" id="IPR057352">
    <property type="entry name" value="TPR_TmcB/C"/>
</dbReference>
<feature type="transmembrane region" description="Helical" evidence="2">
    <location>
        <begin position="153"/>
        <end position="176"/>
    </location>
</feature>
<feature type="region of interest" description="Disordered" evidence="1">
    <location>
        <begin position="1"/>
        <end position="30"/>
    </location>
</feature>
<feature type="transmembrane region" description="Helical" evidence="2">
    <location>
        <begin position="120"/>
        <end position="141"/>
    </location>
</feature>
<dbReference type="PANTHER" id="PTHR31600:SF2">
    <property type="entry name" value="GAMETE ENRICHED GENE 10 PROTEIN-RELATED"/>
    <property type="match status" value="1"/>
</dbReference>
<feature type="transmembrane region" description="Helical" evidence="2">
    <location>
        <begin position="732"/>
        <end position="754"/>
    </location>
</feature>
<reference evidence="4 5" key="1">
    <citation type="submission" date="2023-09" db="EMBL/GenBank/DDBJ databases">
        <title>Pangenome analysis of Batrachochytrium dendrobatidis and related Chytrids.</title>
        <authorList>
            <person name="Yacoub M.N."/>
            <person name="Stajich J.E."/>
            <person name="James T.Y."/>
        </authorList>
    </citation>
    <scope>NUCLEOTIDE SEQUENCE [LARGE SCALE GENOMIC DNA]</scope>
    <source>
        <strain evidence="4 5">JEL0888</strain>
    </source>
</reference>
<gene>
    <name evidence="4" type="ORF">HK105_200024</name>
</gene>
<dbReference type="InterPro" id="IPR052994">
    <property type="entry name" value="Tiny_macrocysts_regulators"/>
</dbReference>
<feature type="domain" description="TmcB/TmcC TPR repeats" evidence="3">
    <location>
        <begin position="503"/>
        <end position="625"/>
    </location>
</feature>
<feature type="region of interest" description="Disordered" evidence="1">
    <location>
        <begin position="1354"/>
        <end position="1455"/>
    </location>
</feature>
<feature type="compositionally biased region" description="Acidic residues" evidence="1">
    <location>
        <begin position="648"/>
        <end position="657"/>
    </location>
</feature>
<accession>A0ABR4NK98</accession>
<keyword evidence="2" id="KW-0812">Transmembrane</keyword>
<evidence type="ECO:0000313" key="4">
    <source>
        <dbReference type="EMBL" id="KAL2919958.1"/>
    </source>
</evidence>
<sequence length="1455" mass="163012">MGRRDGQDDSSARLSAGRRGPGSVSSSDHHEGADDLLLLGERSFWQTAQEISYQLLFFMIHGNNGDVRVDLLAVILEDAQLLLFLVSRTADVVYAVPGVLSSSFDLRYDSSDLDSFTFPFLVSAIGVFLMVLNVAIVADGVRGQHRFIWAIASLRLLASLTILRIFFSVFYCINGYGAQTCSFTSTPYMIIMSAICLLLYIPMSWAISVNFFDTNPTHKGPTNVVHGRSVSAYALCKILLTATWIVLPNKLTWVKMIVVWLVPMVMFIMINTYFPYYSLAINQIRAGIYASIGSVALIAACASIGNSFYSLDRIPVWLFAVMCAILIPTFICGYYLTGRSLLVALVMVCSEAHTFNAVALDLCYQGYWFRRKQQACYRRLTVDLVPSSHSHSKSRDKHEDNVLVFNNWTEVEITARIFTSHLTFRKRYISKPDLEKVYKIFKRGLKEFPDHPQVRLSYATYLYYLNSSQSDFIKQLRRVASSNASYGIRFQVFFLNQVCNQDKEADQLGSNVKLDVTGYAEFRKIDRLARVNHKQAEECYRTIWVTLMTDRTNAEKIYEQMQLLSFTLNRLVVSTDNCYSSLLAKFPTSKMYLRLYAKFCFDILGDTFKGNALSRRAADLEKEEEGSNRQLNSSANGRRQMGTIEFMDQNESDEEGSFDSLEAGRASEGSQGSQQKPPEDGQGLRRRKIGTRDEDESRSAASHPGTDQAMALLRSKLRMRCETDIQSLRRSAILIGVFVLVLVSSSIGVMCFFLNKTTIYFVNTYWNQQRQHFSALMFRRFRQLQDAYDSNSPTKFGTIQTQLLSEAKYLSYANWFLFQNLNEGEFATVSIKTTNFPGLSIKIPGTATLFDFGQVLSICERCKEGAANNMGTLPFASLSTIKTDNLFNYVLSNFITVTNSATIITWAIVIPTVRAILAVFLIFRFSVVSFRFVEKQKSVFKIFLKIPRKLVKEQQIFWEEAAEQDLLGVGENSGTRLKLQKLSVGGVFVQLSTIVVSMCLIATCAITAYVNVTAVQQVNTNFILLDQASLRCPIRRESQFGFMQTYAIRTTALTGELCRNDMFTWGTNQTLWSALKDDVDRYGQLASGILYGTTAQGLTSPGMSDYPSSVYQIFSSLSCLVLDQSVCDARSTSTTWGSSSFVRNSVSLGLGKLLLYTVDALTEILNGLRTGSVDPSQAKAKFLDEVLEPDYRDGWRRLEQMTLDSTNQVISMATMSNILLCFAEFVVLCIAEIAVFWRTIWFCSGLDRSATELIVRLPSEVKRNPHFLAALRPLLSQGSSRGRSVTSQRRCCRWHWIKAQEGQVHPDDQTLGSEDSLDDAASLDADGQNLLVMLSGGQNQERAESHESLAAKITSSHEQLFDDDDDDSEYEDGDDDDNNDPSARASGSGGGLGRKPTVGRLISPDDEKMDINERIEAFRASSVVPPPRTHDAHSETAVRVGGPADADPFADRAEE</sequence>
<feature type="compositionally biased region" description="Acidic residues" evidence="1">
    <location>
        <begin position="1361"/>
        <end position="1379"/>
    </location>
</feature>
<evidence type="ECO:0000256" key="2">
    <source>
        <dbReference type="SAM" id="Phobius"/>
    </source>
</evidence>
<organism evidence="4 5">
    <name type="scientific">Polyrhizophydium stewartii</name>
    <dbReference type="NCBI Taxonomy" id="2732419"/>
    <lineage>
        <taxon>Eukaryota</taxon>
        <taxon>Fungi</taxon>
        <taxon>Fungi incertae sedis</taxon>
        <taxon>Chytridiomycota</taxon>
        <taxon>Chytridiomycota incertae sedis</taxon>
        <taxon>Chytridiomycetes</taxon>
        <taxon>Rhizophydiales</taxon>
        <taxon>Rhizophydiales incertae sedis</taxon>
        <taxon>Polyrhizophydium</taxon>
    </lineage>
</organism>